<dbReference type="EMBL" id="JASBNA010000069">
    <property type="protein sequence ID" value="KAK7678606.1"/>
    <property type="molecule type" value="Genomic_DNA"/>
</dbReference>
<accession>A0AAW0FDI9</accession>
<dbReference type="PANTHER" id="PTHR10920">
    <property type="entry name" value="RIBOSOMAL RNA METHYLTRANSFERASE"/>
    <property type="match status" value="1"/>
</dbReference>
<dbReference type="AlphaFoldDB" id="A0AAW0FDI9"/>
<evidence type="ECO:0000256" key="4">
    <source>
        <dbReference type="ARBA" id="ARBA00022679"/>
    </source>
</evidence>
<keyword evidence="2" id="KW-0698">rRNA processing</keyword>
<keyword evidence="4" id="KW-0808">Transferase</keyword>
<dbReference type="Gene3D" id="3.40.50.150">
    <property type="entry name" value="Vaccinia Virus protein VP39"/>
    <property type="match status" value="1"/>
</dbReference>
<comment type="similarity">
    <text evidence="1">Belongs to the class I-like SAM-binding methyltransferase superfamily. RNA methyltransferase RlmE family.</text>
</comment>
<dbReference type="InterPro" id="IPR029063">
    <property type="entry name" value="SAM-dependent_MTases_sf"/>
</dbReference>
<evidence type="ECO:0000256" key="6">
    <source>
        <dbReference type="ARBA" id="ARBA00041184"/>
    </source>
</evidence>
<organism evidence="8 9">
    <name type="scientific">Cerrena zonata</name>
    <dbReference type="NCBI Taxonomy" id="2478898"/>
    <lineage>
        <taxon>Eukaryota</taxon>
        <taxon>Fungi</taxon>
        <taxon>Dikarya</taxon>
        <taxon>Basidiomycota</taxon>
        <taxon>Agaricomycotina</taxon>
        <taxon>Agaricomycetes</taxon>
        <taxon>Polyporales</taxon>
        <taxon>Cerrenaceae</taxon>
        <taxon>Cerrena</taxon>
    </lineage>
</organism>
<dbReference type="GO" id="GO:0005739">
    <property type="term" value="C:mitochondrion"/>
    <property type="evidence" value="ECO:0007669"/>
    <property type="project" value="TreeGrafter"/>
</dbReference>
<evidence type="ECO:0000259" key="7">
    <source>
        <dbReference type="Pfam" id="PF01728"/>
    </source>
</evidence>
<evidence type="ECO:0000256" key="5">
    <source>
        <dbReference type="ARBA" id="ARBA00022691"/>
    </source>
</evidence>
<feature type="domain" description="Ribosomal RNA methyltransferase FtsJ" evidence="7">
    <location>
        <begin position="62"/>
        <end position="324"/>
    </location>
</feature>
<evidence type="ECO:0000256" key="3">
    <source>
        <dbReference type="ARBA" id="ARBA00022603"/>
    </source>
</evidence>
<dbReference type="GO" id="GO:0008650">
    <property type="term" value="F:rRNA (uridine-2'-O-)-methyltransferase activity"/>
    <property type="evidence" value="ECO:0007669"/>
    <property type="project" value="TreeGrafter"/>
</dbReference>
<dbReference type="PANTHER" id="PTHR10920:SF18">
    <property type="entry name" value="RRNA METHYLTRANSFERASE 2, MITOCHONDRIAL"/>
    <property type="match status" value="1"/>
</dbReference>
<dbReference type="InterPro" id="IPR050082">
    <property type="entry name" value="RNA_methyltr_RlmE"/>
</dbReference>
<protein>
    <recommendedName>
        <fullName evidence="6">rRNA methyltransferase 2, mitochondrial</fullName>
    </recommendedName>
</protein>
<name>A0AAW0FDI9_9APHY</name>
<gene>
    <name evidence="8" type="ORF">QCA50_018329</name>
</gene>
<keyword evidence="3" id="KW-0489">Methyltransferase</keyword>
<sequence length="345" mass="39275">MLTSFLRPIRLRPPARQGLVKQLRYASGGALENENANKKSPNNPIKLTRQEKINRTNLSSHAKLYYTDREFGIFHKGVRTVLDLGYMPGNWSSYAKDKLLQVHETTEEEFSKECHIAGFDILFGTPPLKVSTIQEVALRRLQDASKPRLQLQDDHETSYIDKEVDQAYLDQLDEAPSTLAKASLANRAPHELKILASLKPQDYQPDLILSDLCAPFYQNGGFFNNSSTRPYIRTGNNPGLNNVLQDPLKSLLDLADASLLLACSLLKKGGDLVLRIAKVDLNDPELRFLESKLKKVFNVVVKWHYDDYRPNTIGNQELFFICRNKKHHVADKVDVFIPEKFRSKL</sequence>
<evidence type="ECO:0000256" key="2">
    <source>
        <dbReference type="ARBA" id="ARBA00022552"/>
    </source>
</evidence>
<keyword evidence="5" id="KW-0949">S-adenosyl-L-methionine</keyword>
<keyword evidence="9" id="KW-1185">Reference proteome</keyword>
<dbReference type="SUPFAM" id="SSF53335">
    <property type="entry name" value="S-adenosyl-L-methionine-dependent methyltransferases"/>
    <property type="match status" value="1"/>
</dbReference>
<reference evidence="8 9" key="1">
    <citation type="submission" date="2022-09" db="EMBL/GenBank/DDBJ databases">
        <authorList>
            <person name="Palmer J.M."/>
        </authorList>
    </citation>
    <scope>NUCLEOTIDE SEQUENCE [LARGE SCALE GENOMIC DNA]</scope>
    <source>
        <strain evidence="8 9">DSM 7382</strain>
    </source>
</reference>
<dbReference type="InterPro" id="IPR002877">
    <property type="entry name" value="RNA_MeTrfase_FtsJ_dom"/>
</dbReference>
<evidence type="ECO:0000313" key="9">
    <source>
        <dbReference type="Proteomes" id="UP001385951"/>
    </source>
</evidence>
<comment type="caution">
    <text evidence="8">The sequence shown here is derived from an EMBL/GenBank/DDBJ whole genome shotgun (WGS) entry which is preliminary data.</text>
</comment>
<dbReference type="Proteomes" id="UP001385951">
    <property type="component" value="Unassembled WGS sequence"/>
</dbReference>
<evidence type="ECO:0000313" key="8">
    <source>
        <dbReference type="EMBL" id="KAK7678606.1"/>
    </source>
</evidence>
<proteinExistence type="inferred from homology"/>
<dbReference type="Pfam" id="PF01728">
    <property type="entry name" value="FtsJ"/>
    <property type="match status" value="1"/>
</dbReference>
<evidence type="ECO:0000256" key="1">
    <source>
        <dbReference type="ARBA" id="ARBA00009258"/>
    </source>
</evidence>